<organism evidence="2">
    <name type="scientific">Mesorhizobium sp. WSM2240</name>
    <dbReference type="NCBI Taxonomy" id="3228851"/>
    <lineage>
        <taxon>Bacteria</taxon>
        <taxon>Pseudomonadati</taxon>
        <taxon>Pseudomonadota</taxon>
        <taxon>Alphaproteobacteria</taxon>
        <taxon>Hyphomicrobiales</taxon>
        <taxon>Phyllobacteriaceae</taxon>
        <taxon>Mesorhizobium</taxon>
    </lineage>
</organism>
<dbReference type="EMBL" id="CP159253">
    <property type="protein sequence ID" value="XCG49524.1"/>
    <property type="molecule type" value="Genomic_DNA"/>
</dbReference>
<sequence length="234" mass="26478">MSIDRKRLADLDASIARLGKLKESKEGELQADSAKHALDQNMELQERLRKQISRIESDLHELHERRFATEMGDVAVTKTAATPAPRSPRQWQIKAVPRPPFPEPGAEEAAIDSAWNGYLDHHVAELQKHFKKAGFDPDRTLSAEMISHLLGAIHGMIRWHRDAFAALKKRIEELEAAPVRYRGVWQRSDDYRRGNIVTDAGFAWHAVKDVPPGERPGVSDCWQLMVKAGKDARL</sequence>
<feature type="coiled-coil region" evidence="1">
    <location>
        <begin position="34"/>
        <end position="65"/>
    </location>
</feature>
<name>A0AAU8CRV1_9HYPH</name>
<dbReference type="AlphaFoldDB" id="A0AAU8CRV1"/>
<accession>A0AAU8CRV1</accession>
<protein>
    <submittedName>
        <fullName evidence="2">Uncharacterized protein</fullName>
    </submittedName>
</protein>
<evidence type="ECO:0000313" key="2">
    <source>
        <dbReference type="EMBL" id="XCG49524.1"/>
    </source>
</evidence>
<dbReference type="RefSeq" id="WP_353642943.1">
    <property type="nucleotide sequence ID" value="NZ_CP159253.1"/>
</dbReference>
<keyword evidence="1" id="KW-0175">Coiled coil</keyword>
<evidence type="ECO:0000256" key="1">
    <source>
        <dbReference type="SAM" id="Coils"/>
    </source>
</evidence>
<gene>
    <name evidence="2" type="ORF">ABVK50_02515</name>
</gene>
<proteinExistence type="predicted"/>
<reference evidence="2" key="1">
    <citation type="submission" date="2024-06" db="EMBL/GenBank/DDBJ databases">
        <title>Mesorhizobium karijinii sp. nov., a symbiont of the iconic Swainsona formosa from arid Australia.</title>
        <authorList>
            <person name="Hill Y.J."/>
            <person name="Watkin E.L.J."/>
            <person name="O'Hara G.W."/>
            <person name="Terpolilli J."/>
            <person name="Tye M.L."/>
            <person name="Kohlmeier M.G."/>
        </authorList>
    </citation>
    <scope>NUCLEOTIDE SEQUENCE</scope>
    <source>
        <strain evidence="2">WSM2240</strain>
    </source>
</reference>